<dbReference type="AlphaFoldDB" id="A0A6M8MDB9"/>
<feature type="transmembrane region" description="Helical" evidence="1">
    <location>
        <begin position="84"/>
        <end position="102"/>
    </location>
</feature>
<evidence type="ECO:0000256" key="1">
    <source>
        <dbReference type="SAM" id="Phobius"/>
    </source>
</evidence>
<evidence type="ECO:0008006" key="4">
    <source>
        <dbReference type="Google" id="ProtNLM"/>
    </source>
</evidence>
<dbReference type="KEGG" id="pgg:FX982_04056"/>
<name>A0A6M8MDB9_9PSED</name>
<dbReference type="RefSeq" id="WP_172612254.1">
    <property type="nucleotide sequence ID" value="NZ_CP053746.1"/>
</dbReference>
<protein>
    <recommendedName>
        <fullName evidence="4">Anti-sigma factor</fullName>
    </recommendedName>
</protein>
<proteinExistence type="predicted"/>
<accession>A0A6M8MDB9</accession>
<keyword evidence="1" id="KW-1133">Transmembrane helix</keyword>
<dbReference type="Proteomes" id="UP000501989">
    <property type="component" value="Chromosome"/>
</dbReference>
<keyword evidence="1" id="KW-0812">Transmembrane</keyword>
<evidence type="ECO:0000313" key="3">
    <source>
        <dbReference type="Proteomes" id="UP000501989"/>
    </source>
</evidence>
<keyword evidence="3" id="KW-1185">Reference proteome</keyword>
<evidence type="ECO:0000313" key="2">
    <source>
        <dbReference type="EMBL" id="QKF53064.1"/>
    </source>
</evidence>
<dbReference type="EMBL" id="CP053746">
    <property type="protein sequence ID" value="QKF53064.1"/>
    <property type="molecule type" value="Genomic_DNA"/>
</dbReference>
<keyword evidence="1" id="KW-0472">Membrane</keyword>
<gene>
    <name evidence="2" type="ORF">FX982_04056</name>
</gene>
<reference evidence="3" key="1">
    <citation type="submission" date="2019-12" db="EMBL/GenBank/DDBJ databases">
        <title>Endophytic bacteria associated with Panax ginseng seedlings.</title>
        <authorList>
            <person name="Park J.M."/>
            <person name="Shin R."/>
            <person name="Jo S.H."/>
        </authorList>
    </citation>
    <scope>NUCLEOTIDE SEQUENCE [LARGE SCALE GENOMIC DNA]</scope>
    <source>
        <strain evidence="3">PgKB30</strain>
    </source>
</reference>
<organism evidence="2 3">
    <name type="scientific">Pseudomonas graminis</name>
    <dbReference type="NCBI Taxonomy" id="158627"/>
    <lineage>
        <taxon>Bacteria</taxon>
        <taxon>Pseudomonadati</taxon>
        <taxon>Pseudomonadota</taxon>
        <taxon>Gammaproteobacteria</taxon>
        <taxon>Pseudomonadales</taxon>
        <taxon>Pseudomonadaceae</taxon>
        <taxon>Pseudomonas</taxon>
    </lineage>
</organism>
<sequence length="248" mass="27047">MITLPPSERDLHAYVDGQLNEADRATMDTYLAANPALLQRLRGWQQDAHSLRAGLSGDLHRMPNPQLDPSAIRRRIAQQRTRRIATAAVLLVAVSVGGAGGWQARNMSIGHANPPMADAVQAYRLFAGNAEMASDWSATKTRDVQGWLDTHFARANRLPDLASAGFKPVSGRLTTTEQGPAAMVVYRDEQGRTLSFYIRPPGELNKLLPRGSRRDGDLQADYWSGAGYNYAVVGPADDPAAQAARRAF</sequence>